<accession>F0ULP9</accession>
<organism evidence="3">
    <name type="scientific">Ajellomyces capsulatus (strain H88)</name>
    <name type="common">Darling's disease fungus</name>
    <name type="synonym">Histoplasma capsulatum</name>
    <dbReference type="NCBI Taxonomy" id="544711"/>
    <lineage>
        <taxon>Eukaryota</taxon>
        <taxon>Fungi</taxon>
        <taxon>Dikarya</taxon>
        <taxon>Ascomycota</taxon>
        <taxon>Pezizomycotina</taxon>
        <taxon>Eurotiomycetes</taxon>
        <taxon>Eurotiomycetidae</taxon>
        <taxon>Onygenales</taxon>
        <taxon>Ajellomycetaceae</taxon>
        <taxon>Histoplasma</taxon>
    </lineage>
</organism>
<gene>
    <name evidence="2" type="ORF">HCEG_07212</name>
</gene>
<feature type="region of interest" description="Disordered" evidence="1">
    <location>
        <begin position="1"/>
        <end position="22"/>
    </location>
</feature>
<evidence type="ECO:0000313" key="3">
    <source>
        <dbReference type="Proteomes" id="UP000008142"/>
    </source>
</evidence>
<name>F0ULP9_AJEC8</name>
<proteinExistence type="predicted"/>
<dbReference type="AlphaFoldDB" id="F0ULP9"/>
<reference evidence="3" key="1">
    <citation type="submission" date="2008-07" db="EMBL/GenBank/DDBJ databases">
        <title>Annotation of Ajellomyces capsulatus strain H88.</title>
        <authorList>
            <person name="Champion M."/>
            <person name="Cuomo C."/>
            <person name="Ma L.-J."/>
            <person name="Henn M.R."/>
            <person name="Sil A."/>
            <person name="Goldman B."/>
            <person name="Young S.K."/>
            <person name="Kodira C.D."/>
            <person name="Zeng Q."/>
            <person name="Koehrsen M."/>
            <person name="Alvarado L."/>
            <person name="Berlin A."/>
            <person name="Borenstein D."/>
            <person name="Chen Z."/>
            <person name="Engels R."/>
            <person name="Freedman E."/>
            <person name="Gellesch M."/>
            <person name="Goldberg J."/>
            <person name="Griggs A."/>
            <person name="Gujja S."/>
            <person name="Heiman D."/>
            <person name="Hepburn T."/>
            <person name="Howarth C."/>
            <person name="Jen D."/>
            <person name="Larson L."/>
            <person name="Lewis B."/>
            <person name="Mehta T."/>
            <person name="Park D."/>
            <person name="Pearson M."/>
            <person name="Roberts A."/>
            <person name="Saif S."/>
            <person name="Shea T."/>
            <person name="Shenoy N."/>
            <person name="Sisk P."/>
            <person name="Stolte C."/>
            <person name="Sykes S."/>
            <person name="Walk T."/>
            <person name="White J."/>
            <person name="Yandava C."/>
            <person name="Klein B."/>
            <person name="McEwen J.G."/>
            <person name="Puccia R."/>
            <person name="Goldman G.H."/>
            <person name="Felipe M.S."/>
            <person name="Nino-Vega G."/>
            <person name="San-Blas G."/>
            <person name="Taylor J."/>
            <person name="Mendoza L."/>
            <person name="Galagan J."/>
            <person name="Nusbaum C."/>
            <person name="Birren B."/>
        </authorList>
    </citation>
    <scope>NUCLEOTIDE SEQUENCE [LARGE SCALE GENOMIC DNA]</scope>
    <source>
        <strain evidence="3">H88</strain>
    </source>
</reference>
<dbReference type="Proteomes" id="UP000008142">
    <property type="component" value="Unassembled WGS sequence"/>
</dbReference>
<protein>
    <submittedName>
        <fullName evidence="2">Predicted protein</fullName>
    </submittedName>
</protein>
<evidence type="ECO:0000256" key="1">
    <source>
        <dbReference type="SAM" id="MobiDB-lite"/>
    </source>
</evidence>
<dbReference type="HOGENOM" id="CLU_2276638_0_0_1"/>
<sequence length="102" mass="11986">MRSPFSPHPLNTNSTEFRLPPFNKEAKDLKSRQKKSGEFDEKVNGWRAYFLSRWRTLVVRYPRRPWVRVVELKKSQDPQLAIWELEWVRGSGVDCGVRPSAG</sequence>
<evidence type="ECO:0000313" key="2">
    <source>
        <dbReference type="EMBL" id="EGC47997.1"/>
    </source>
</evidence>
<dbReference type="EMBL" id="DS990640">
    <property type="protein sequence ID" value="EGC47997.1"/>
    <property type="molecule type" value="Genomic_DNA"/>
</dbReference>